<keyword evidence="1" id="KW-0677">Repeat</keyword>
<dbReference type="SUPFAM" id="SSF48403">
    <property type="entry name" value="Ankyrin repeat"/>
    <property type="match status" value="1"/>
</dbReference>
<organism evidence="4 5">
    <name type="scientific">Aspergillus pseudoviridinutans</name>
    <dbReference type="NCBI Taxonomy" id="1517512"/>
    <lineage>
        <taxon>Eukaryota</taxon>
        <taxon>Fungi</taxon>
        <taxon>Dikarya</taxon>
        <taxon>Ascomycota</taxon>
        <taxon>Pezizomycotina</taxon>
        <taxon>Eurotiomycetes</taxon>
        <taxon>Eurotiomycetidae</taxon>
        <taxon>Eurotiales</taxon>
        <taxon>Aspergillaceae</taxon>
        <taxon>Aspergillus</taxon>
        <taxon>Aspergillus subgen. Fumigati</taxon>
    </lineage>
</organism>
<comment type="caution">
    <text evidence="4">The sequence shown here is derived from an EMBL/GenBank/DDBJ whole genome shotgun (WGS) entry which is preliminary data.</text>
</comment>
<dbReference type="AlphaFoldDB" id="A0A9P3EWU9"/>
<evidence type="ECO:0000256" key="2">
    <source>
        <dbReference type="ARBA" id="ARBA00023043"/>
    </source>
</evidence>
<dbReference type="OrthoDB" id="20872at2759"/>
<sequence length="294" mass="32609">MPQPPSVPIEVVLGILEHLQPSDQLLVLQAFASLAALMACRHLSMDEHSNTILHILARTDDSVADITKHLLPHVKDQIDRFNQQCETALMCAAAGGADSQVVGREQCRFKNGHEGAVRILLDQPGVNVNPHYKWRSTPLLCAIQKGYHTIAKLLLAHKDIRPDLWDECSRNALFWACWNGLEELFEILISHETTLGAEADPMNNEGRTPLSYAAWNCEAEIVELLLAREDVKSDSVAEWGRTSLSYATEGDSLEILRLLLAHGSRPDSVDLCERTPISYAEETGDEETLALLTS</sequence>
<dbReference type="InterPro" id="IPR002110">
    <property type="entry name" value="Ankyrin_rpt"/>
</dbReference>
<dbReference type="PANTHER" id="PTHR24198">
    <property type="entry name" value="ANKYRIN REPEAT AND PROTEIN KINASE DOMAIN-CONTAINING PROTEIN"/>
    <property type="match status" value="1"/>
</dbReference>
<name>A0A9P3EWU9_9EURO</name>
<proteinExistence type="predicted"/>
<gene>
    <name evidence="4" type="ORF">Asppvi_007098</name>
</gene>
<feature type="repeat" description="ANK" evidence="3">
    <location>
        <begin position="239"/>
        <end position="271"/>
    </location>
</feature>
<protein>
    <submittedName>
        <fullName evidence="4">Ankyrin repeat domain-containing protein 50</fullName>
    </submittedName>
</protein>
<dbReference type="Pfam" id="PF00023">
    <property type="entry name" value="Ank"/>
    <property type="match status" value="2"/>
</dbReference>
<dbReference type="SMART" id="SM00248">
    <property type="entry name" value="ANK"/>
    <property type="match status" value="6"/>
</dbReference>
<dbReference type="PANTHER" id="PTHR24198:SF165">
    <property type="entry name" value="ANKYRIN REPEAT-CONTAINING PROTEIN-RELATED"/>
    <property type="match status" value="1"/>
</dbReference>
<dbReference type="PROSITE" id="PS50088">
    <property type="entry name" value="ANK_REPEAT"/>
    <property type="match status" value="1"/>
</dbReference>
<dbReference type="RefSeq" id="XP_043158926.1">
    <property type="nucleotide sequence ID" value="XM_043302991.1"/>
</dbReference>
<accession>A0A9P3EWU9</accession>
<reference evidence="4 5" key="1">
    <citation type="submission" date="2018-10" db="EMBL/GenBank/DDBJ databases">
        <title>Pan-genome distribution and transcriptional activeness of fungal secondary metabolism genes in Aspergillus section Fumigati.</title>
        <authorList>
            <person name="Takahashi H."/>
            <person name="Umemura M."/>
            <person name="Ninomiya A."/>
            <person name="Kusuya Y."/>
            <person name="Urayama S."/>
            <person name="Shimizu M."/>
            <person name="Watanabe A."/>
            <person name="Kamei K."/>
            <person name="Yaguchi T."/>
            <person name="Hagiwara D."/>
        </authorList>
    </citation>
    <scope>NUCLEOTIDE SEQUENCE [LARGE SCALE GENOMIC DNA]</scope>
    <source>
        <strain evidence="4 5">IFM 55266</strain>
    </source>
</reference>
<evidence type="ECO:0000256" key="1">
    <source>
        <dbReference type="ARBA" id="ARBA00022737"/>
    </source>
</evidence>
<dbReference type="EMBL" id="BHVY01000005">
    <property type="protein sequence ID" value="GIJ88180.1"/>
    <property type="molecule type" value="Genomic_DNA"/>
</dbReference>
<dbReference type="Proteomes" id="UP001043456">
    <property type="component" value="Unassembled WGS sequence"/>
</dbReference>
<dbReference type="GeneID" id="67005708"/>
<dbReference type="Gene3D" id="1.25.40.20">
    <property type="entry name" value="Ankyrin repeat-containing domain"/>
    <property type="match status" value="3"/>
</dbReference>
<keyword evidence="5" id="KW-1185">Reference proteome</keyword>
<evidence type="ECO:0000256" key="3">
    <source>
        <dbReference type="PROSITE-ProRule" id="PRU00023"/>
    </source>
</evidence>
<dbReference type="InterPro" id="IPR036770">
    <property type="entry name" value="Ankyrin_rpt-contain_sf"/>
</dbReference>
<keyword evidence="2 3" id="KW-0040">ANK repeat</keyword>
<evidence type="ECO:0000313" key="5">
    <source>
        <dbReference type="Proteomes" id="UP001043456"/>
    </source>
</evidence>
<dbReference type="Pfam" id="PF12796">
    <property type="entry name" value="Ank_2"/>
    <property type="match status" value="1"/>
</dbReference>
<evidence type="ECO:0000313" key="4">
    <source>
        <dbReference type="EMBL" id="GIJ88180.1"/>
    </source>
</evidence>